<gene>
    <name evidence="1" type="ORF">QLX08_008299</name>
</gene>
<sequence length="105" mass="12343">MFVRQTNQYLKDKRKSFTLQFTPCQFRSHIPSVMPRKSSIRVLSGIDDAFHKRRNCSHQCGCTIRNDFTLPYMKGFKKFLDENSLNADKHDIDSAIVLLSRRVFN</sequence>
<reference evidence="1 2" key="1">
    <citation type="submission" date="2024-05" db="EMBL/GenBank/DDBJ databases">
        <title>The nuclear and mitochondrial genome assemblies of Tetragonisca angustula (Apidae: Meliponini), a tiny yet remarkable pollinator in the Neotropics.</title>
        <authorList>
            <person name="Ferrari R."/>
            <person name="Ricardo P.C."/>
            <person name="Dias F.C."/>
            <person name="Araujo N.S."/>
            <person name="Soares D.O."/>
            <person name="Zhou Q.-S."/>
            <person name="Zhu C.-D."/>
            <person name="Coutinho L."/>
            <person name="Airas M.C."/>
            <person name="Batista T.M."/>
        </authorList>
    </citation>
    <scope>NUCLEOTIDE SEQUENCE [LARGE SCALE GENOMIC DNA]</scope>
    <source>
        <strain evidence="1">ASF017062</strain>
        <tissue evidence="1">Abdomen</tissue>
    </source>
</reference>
<dbReference type="AlphaFoldDB" id="A0AAW0ZL31"/>
<protein>
    <submittedName>
        <fullName evidence="1">Uncharacterized protein</fullName>
    </submittedName>
</protein>
<evidence type="ECO:0000313" key="2">
    <source>
        <dbReference type="Proteomes" id="UP001432146"/>
    </source>
</evidence>
<organism evidence="1 2">
    <name type="scientific">Tetragonisca angustula</name>
    <dbReference type="NCBI Taxonomy" id="166442"/>
    <lineage>
        <taxon>Eukaryota</taxon>
        <taxon>Metazoa</taxon>
        <taxon>Ecdysozoa</taxon>
        <taxon>Arthropoda</taxon>
        <taxon>Hexapoda</taxon>
        <taxon>Insecta</taxon>
        <taxon>Pterygota</taxon>
        <taxon>Neoptera</taxon>
        <taxon>Endopterygota</taxon>
        <taxon>Hymenoptera</taxon>
        <taxon>Apocrita</taxon>
        <taxon>Aculeata</taxon>
        <taxon>Apoidea</taxon>
        <taxon>Anthophila</taxon>
        <taxon>Apidae</taxon>
        <taxon>Tetragonisca</taxon>
    </lineage>
</organism>
<name>A0AAW0ZL31_9HYME</name>
<comment type="caution">
    <text evidence="1">The sequence shown here is derived from an EMBL/GenBank/DDBJ whole genome shotgun (WGS) entry which is preliminary data.</text>
</comment>
<evidence type="ECO:0000313" key="1">
    <source>
        <dbReference type="EMBL" id="KAK9298281.1"/>
    </source>
</evidence>
<keyword evidence="2" id="KW-1185">Reference proteome</keyword>
<dbReference type="EMBL" id="JAWNGG020000176">
    <property type="protein sequence ID" value="KAK9298281.1"/>
    <property type="molecule type" value="Genomic_DNA"/>
</dbReference>
<dbReference type="Proteomes" id="UP001432146">
    <property type="component" value="Unassembled WGS sequence"/>
</dbReference>
<proteinExistence type="predicted"/>
<accession>A0AAW0ZL31</accession>